<dbReference type="AlphaFoldDB" id="A0A0U0RZC4"/>
<evidence type="ECO:0000313" key="2">
    <source>
        <dbReference type="Proteomes" id="UP000038802"/>
    </source>
</evidence>
<sequence>MEVTRRHATSSLLMTWLNSNLGCFANICRTTLRVGTTFMLVVANTPSPDSNLQSGLVHTGRLFA</sequence>
<reference evidence="2" key="1">
    <citation type="submission" date="2015-03" db="EMBL/GenBank/DDBJ databases">
        <authorList>
            <consortium name="Pathogen Informatics"/>
        </authorList>
    </citation>
    <scope>NUCLEOTIDE SEQUENCE [LARGE SCALE GENOMIC DNA]</scope>
    <source>
        <strain evidence="2">K00500041</strain>
    </source>
</reference>
<dbReference type="EMBL" id="CSAE01001322">
    <property type="protein sequence ID" value="COX50786.1"/>
    <property type="molecule type" value="Genomic_DNA"/>
</dbReference>
<proteinExistence type="predicted"/>
<organism evidence="1 2">
    <name type="scientific">Mycobacterium tuberculosis</name>
    <dbReference type="NCBI Taxonomy" id="1773"/>
    <lineage>
        <taxon>Bacteria</taxon>
        <taxon>Bacillati</taxon>
        <taxon>Actinomycetota</taxon>
        <taxon>Actinomycetes</taxon>
        <taxon>Mycobacteriales</taxon>
        <taxon>Mycobacteriaceae</taxon>
        <taxon>Mycobacterium</taxon>
        <taxon>Mycobacterium tuberculosis complex</taxon>
    </lineage>
</organism>
<dbReference type="Proteomes" id="UP000038802">
    <property type="component" value="Unassembled WGS sequence"/>
</dbReference>
<protein>
    <submittedName>
        <fullName evidence="1">Uncharacterized protein</fullName>
    </submittedName>
</protein>
<name>A0A0U0RZC4_MYCTX</name>
<accession>A0A0U0RZC4</accession>
<evidence type="ECO:0000313" key="1">
    <source>
        <dbReference type="EMBL" id="COX50786.1"/>
    </source>
</evidence>
<gene>
    <name evidence="1" type="ORF">ERS007703_05301</name>
</gene>